<protein>
    <recommendedName>
        <fullName evidence="4">Lipoprotein</fullName>
    </recommendedName>
</protein>
<sequence>MNRQLPCTPRFRSALRGAAGAASAALAGLLVACTPALDWRDVRPEGALVQLQMPCKPNGQSRDVNLGGSRVNLALHACAAGQLTWGLAAADMTDPARVGPALAELAASAAGNLATKGSSLQPLAISGATPNPASGLQRLSGRLPDGKPAQMQVVVFTRGTWVYQASVLGEKVDEAAAQTYFASLRFSP</sequence>
<comment type="caution">
    <text evidence="2">The sequence shown here is derived from an EMBL/GenBank/DDBJ whole genome shotgun (WGS) entry which is preliminary data.</text>
</comment>
<keyword evidence="3" id="KW-1185">Reference proteome</keyword>
<dbReference type="EMBL" id="SACR01000001">
    <property type="protein sequence ID" value="RVU49017.1"/>
    <property type="molecule type" value="Genomic_DNA"/>
</dbReference>
<reference evidence="2 3" key="1">
    <citation type="submission" date="2019-01" db="EMBL/GenBank/DDBJ databases">
        <authorList>
            <person name="Chen W.-M."/>
        </authorList>
    </citation>
    <scope>NUCLEOTIDE SEQUENCE [LARGE SCALE GENOMIC DNA]</scope>
    <source>
        <strain evidence="2 3">KYPY4</strain>
    </source>
</reference>
<evidence type="ECO:0000256" key="1">
    <source>
        <dbReference type="SAM" id="SignalP"/>
    </source>
</evidence>
<keyword evidence="1" id="KW-0732">Signal</keyword>
<proteinExistence type="predicted"/>
<evidence type="ECO:0000313" key="2">
    <source>
        <dbReference type="EMBL" id="RVU49017.1"/>
    </source>
</evidence>
<feature type="chain" id="PRO_5019233008" description="Lipoprotein" evidence="1">
    <location>
        <begin position="28"/>
        <end position="188"/>
    </location>
</feature>
<dbReference type="PROSITE" id="PS51257">
    <property type="entry name" value="PROKAR_LIPOPROTEIN"/>
    <property type="match status" value="1"/>
</dbReference>
<gene>
    <name evidence="2" type="ORF">EOE66_00020</name>
</gene>
<evidence type="ECO:0000313" key="3">
    <source>
        <dbReference type="Proteomes" id="UP000285575"/>
    </source>
</evidence>
<dbReference type="OrthoDB" id="9154310at2"/>
<accession>A0A437RQF4</accession>
<dbReference type="AlphaFoldDB" id="A0A437RQF4"/>
<dbReference type="Proteomes" id="UP000285575">
    <property type="component" value="Unassembled WGS sequence"/>
</dbReference>
<name>A0A437RQF4_9BURK</name>
<dbReference type="RefSeq" id="WP_128226658.1">
    <property type="nucleotide sequence ID" value="NZ_SACR01000001.1"/>
</dbReference>
<organism evidence="2 3">
    <name type="scientific">Rubrivivax rivuli</name>
    <dbReference type="NCBI Taxonomy" id="1862385"/>
    <lineage>
        <taxon>Bacteria</taxon>
        <taxon>Pseudomonadati</taxon>
        <taxon>Pseudomonadota</taxon>
        <taxon>Betaproteobacteria</taxon>
        <taxon>Burkholderiales</taxon>
        <taxon>Sphaerotilaceae</taxon>
        <taxon>Rubrivivax</taxon>
    </lineage>
</organism>
<feature type="signal peptide" evidence="1">
    <location>
        <begin position="1"/>
        <end position="27"/>
    </location>
</feature>
<evidence type="ECO:0008006" key="4">
    <source>
        <dbReference type="Google" id="ProtNLM"/>
    </source>
</evidence>